<accession>A0A7L5BQJ7</accession>
<protein>
    <submittedName>
        <fullName evidence="2">Methyltransferase domain-containing protein</fullName>
    </submittedName>
</protein>
<dbReference type="KEGG" id="roy:G3A56_23395"/>
<proteinExistence type="predicted"/>
<evidence type="ECO:0000313" key="2">
    <source>
        <dbReference type="EMBL" id="QIB41200.1"/>
    </source>
</evidence>
<dbReference type="InterPro" id="IPR013217">
    <property type="entry name" value="Methyltransf_12"/>
</dbReference>
<keyword evidence="2" id="KW-0489">Methyltransferase</keyword>
<dbReference type="SUPFAM" id="SSF53335">
    <property type="entry name" value="S-adenosyl-L-methionine-dependent methyltransferases"/>
    <property type="match status" value="1"/>
</dbReference>
<keyword evidence="3" id="KW-1185">Reference proteome</keyword>
<dbReference type="CDD" id="cd02440">
    <property type="entry name" value="AdoMet_MTases"/>
    <property type="match status" value="1"/>
</dbReference>
<dbReference type="GO" id="GO:0008168">
    <property type="term" value="F:methyltransferase activity"/>
    <property type="evidence" value="ECO:0007669"/>
    <property type="project" value="UniProtKB-KW"/>
</dbReference>
<name>A0A7L5BQJ7_9HYPH</name>
<dbReference type="Proteomes" id="UP000464865">
    <property type="component" value="Chromosome M15-12"/>
</dbReference>
<gene>
    <name evidence="2" type="ORF">G3A56_23395</name>
</gene>
<evidence type="ECO:0000259" key="1">
    <source>
        <dbReference type="Pfam" id="PF08242"/>
    </source>
</evidence>
<evidence type="ECO:0000313" key="3">
    <source>
        <dbReference type="Proteomes" id="UP000464865"/>
    </source>
</evidence>
<dbReference type="RefSeq" id="WP_082185994.1">
    <property type="nucleotide sequence ID" value="NZ_CP048635.1"/>
</dbReference>
<dbReference type="Gene3D" id="3.40.50.150">
    <property type="entry name" value="Vaccinia Virus protein VP39"/>
    <property type="match status" value="1"/>
</dbReference>
<reference evidence="2 3" key="1">
    <citation type="submission" date="2020-02" db="EMBL/GenBank/DDBJ databases">
        <title>Plant-Promoting Endophytic Bacterium Rhizobium oryzihabitans sp. nov., Isolated from the Root of Rice.</title>
        <authorList>
            <person name="zhao J."/>
            <person name="Zhang G."/>
        </authorList>
    </citation>
    <scope>NUCLEOTIDE SEQUENCE [LARGE SCALE GENOMIC DNA]</scope>
    <source>
        <strain evidence="2 3">M15</strain>
    </source>
</reference>
<sequence>MTSMLLGEKAPHNGRILVIGAGGGLELKALANANNGWTFDGVDPSPDMLALARDTTRDYATRINLHEGDISAAPDGPFDGAVCLLVFHHLPLEERIKTLNGVRQRLLPGAPFVLAHVSFPQTEPERSLWIDRHISYGAVDGADPAKLRAARAAMHERLTILEPEKEQELLRESGFDGVTNFYAAFGFRGWASYAQ</sequence>
<dbReference type="AlphaFoldDB" id="A0A7L5BQJ7"/>
<dbReference type="GO" id="GO:0032259">
    <property type="term" value="P:methylation"/>
    <property type="evidence" value="ECO:0007669"/>
    <property type="project" value="UniProtKB-KW"/>
</dbReference>
<dbReference type="PANTHER" id="PTHR43861">
    <property type="entry name" value="TRANS-ACONITATE 2-METHYLTRANSFERASE-RELATED"/>
    <property type="match status" value="1"/>
</dbReference>
<keyword evidence="2" id="KW-0808">Transferase</keyword>
<dbReference type="Pfam" id="PF08242">
    <property type="entry name" value="Methyltransf_12"/>
    <property type="match status" value="1"/>
</dbReference>
<dbReference type="EMBL" id="CP048635">
    <property type="protein sequence ID" value="QIB41200.1"/>
    <property type="molecule type" value="Genomic_DNA"/>
</dbReference>
<dbReference type="InterPro" id="IPR029063">
    <property type="entry name" value="SAM-dependent_MTases_sf"/>
</dbReference>
<feature type="domain" description="Methyltransferase type 12" evidence="1">
    <location>
        <begin position="17"/>
        <end position="110"/>
    </location>
</feature>
<organism evidence="2 3">
    <name type="scientific">Rhizobium oryzihabitans</name>
    <dbReference type="NCBI Taxonomy" id="2267833"/>
    <lineage>
        <taxon>Bacteria</taxon>
        <taxon>Pseudomonadati</taxon>
        <taxon>Pseudomonadota</taxon>
        <taxon>Alphaproteobacteria</taxon>
        <taxon>Hyphomicrobiales</taxon>
        <taxon>Rhizobiaceae</taxon>
        <taxon>Rhizobium/Agrobacterium group</taxon>
        <taxon>Rhizobium</taxon>
    </lineage>
</organism>